<reference evidence="2" key="1">
    <citation type="submission" date="2021-12" db="EMBL/GenBank/DDBJ databases">
        <authorList>
            <person name="King R."/>
        </authorList>
    </citation>
    <scope>NUCLEOTIDE SEQUENCE</scope>
</reference>
<name>A0A9P0CFA4_BEMTA</name>
<keyword evidence="3" id="KW-1185">Reference proteome</keyword>
<evidence type="ECO:0000313" key="3">
    <source>
        <dbReference type="Proteomes" id="UP001152759"/>
    </source>
</evidence>
<dbReference type="AlphaFoldDB" id="A0A9P0CFA4"/>
<proteinExistence type="predicted"/>
<organism evidence="2 3">
    <name type="scientific">Bemisia tabaci</name>
    <name type="common">Sweetpotato whitefly</name>
    <name type="synonym">Aleurodes tabaci</name>
    <dbReference type="NCBI Taxonomy" id="7038"/>
    <lineage>
        <taxon>Eukaryota</taxon>
        <taxon>Metazoa</taxon>
        <taxon>Ecdysozoa</taxon>
        <taxon>Arthropoda</taxon>
        <taxon>Hexapoda</taxon>
        <taxon>Insecta</taxon>
        <taxon>Pterygota</taxon>
        <taxon>Neoptera</taxon>
        <taxon>Paraneoptera</taxon>
        <taxon>Hemiptera</taxon>
        <taxon>Sternorrhyncha</taxon>
        <taxon>Aleyrodoidea</taxon>
        <taxon>Aleyrodidae</taxon>
        <taxon>Aleyrodinae</taxon>
        <taxon>Bemisia</taxon>
    </lineage>
</organism>
<feature type="region of interest" description="Disordered" evidence="1">
    <location>
        <begin position="161"/>
        <end position="196"/>
    </location>
</feature>
<dbReference type="Proteomes" id="UP001152759">
    <property type="component" value="Chromosome 6"/>
</dbReference>
<feature type="region of interest" description="Disordered" evidence="1">
    <location>
        <begin position="72"/>
        <end position="98"/>
    </location>
</feature>
<gene>
    <name evidence="2" type="ORF">BEMITA_LOCUS9781</name>
</gene>
<sequence length="213" mass="24115">MEDKGERKKWREKGQFDCLIPKRSKGDLHSQRITKIKRKLEDSKIRNVPAVLISCMLVNDLDDKTIIQQVTEIANPPPPPPSTQPPIIPPPPPPTSQPLQGWYPYGYYPRYYYPSPCPQASGPPSAVPAPEAPGPVTEVAKNENLFKEFLDFKRRYQDKEVTETAQEEGKKEEVQVPKKEEVQVPKKEEVQVPKKEAFPPLKKKRLSIAAPAG</sequence>
<feature type="region of interest" description="Disordered" evidence="1">
    <location>
        <begin position="118"/>
        <end position="140"/>
    </location>
</feature>
<evidence type="ECO:0000256" key="1">
    <source>
        <dbReference type="SAM" id="MobiDB-lite"/>
    </source>
</evidence>
<dbReference type="EMBL" id="OU963867">
    <property type="protein sequence ID" value="CAH0773273.1"/>
    <property type="molecule type" value="Genomic_DNA"/>
</dbReference>
<evidence type="ECO:0000313" key="2">
    <source>
        <dbReference type="EMBL" id="CAH0773273.1"/>
    </source>
</evidence>
<feature type="compositionally biased region" description="Pro residues" evidence="1">
    <location>
        <begin position="75"/>
        <end position="96"/>
    </location>
</feature>
<accession>A0A9P0CFA4</accession>
<protein>
    <submittedName>
        <fullName evidence="2">Uncharacterized protein</fullName>
    </submittedName>
</protein>